<dbReference type="SUPFAM" id="SSF48498">
    <property type="entry name" value="Tetracyclin repressor-like, C-terminal domain"/>
    <property type="match status" value="1"/>
</dbReference>
<dbReference type="InterPro" id="IPR001647">
    <property type="entry name" value="HTH_TetR"/>
</dbReference>
<comment type="caution">
    <text evidence="4">The sequence shown here is derived from an EMBL/GenBank/DDBJ whole genome shotgun (WGS) entry which is preliminary data.</text>
</comment>
<evidence type="ECO:0000313" key="5">
    <source>
        <dbReference type="Proteomes" id="UP000192746"/>
    </source>
</evidence>
<feature type="DNA-binding region" description="H-T-H motif" evidence="2">
    <location>
        <begin position="45"/>
        <end position="64"/>
    </location>
</feature>
<keyword evidence="1 2" id="KW-0238">DNA-binding</keyword>
<dbReference type="PROSITE" id="PS50977">
    <property type="entry name" value="HTH_TETR_2"/>
    <property type="match status" value="1"/>
</dbReference>
<dbReference type="Proteomes" id="UP000192746">
    <property type="component" value="Unassembled WGS sequence"/>
</dbReference>
<dbReference type="GO" id="GO:0003677">
    <property type="term" value="F:DNA binding"/>
    <property type="evidence" value="ECO:0007669"/>
    <property type="project" value="UniProtKB-UniRule"/>
</dbReference>
<accession>A0A1Y1SZL7</accession>
<proteinExistence type="predicted"/>
<dbReference type="PANTHER" id="PTHR43479">
    <property type="entry name" value="ACREF/ENVCD OPERON REPRESSOR-RELATED"/>
    <property type="match status" value="1"/>
</dbReference>
<dbReference type="STRING" id="1185767.IIF7_16977"/>
<reference evidence="4 5" key="1">
    <citation type="submission" date="2013-04" db="EMBL/GenBank/DDBJ databases">
        <title>Zunongwangia sp. 22II14-10F7 Genome Sequencing.</title>
        <authorList>
            <person name="Lai Q."/>
            <person name="Shao Z."/>
        </authorList>
    </citation>
    <scope>NUCLEOTIDE SEQUENCE [LARGE SCALE GENOMIC DNA]</scope>
    <source>
        <strain evidence="4 5">22II14-10F7</strain>
    </source>
</reference>
<dbReference type="Pfam" id="PF00440">
    <property type="entry name" value="TetR_N"/>
    <property type="match status" value="1"/>
</dbReference>
<dbReference type="Gene3D" id="1.10.10.60">
    <property type="entry name" value="Homeodomain-like"/>
    <property type="match status" value="1"/>
</dbReference>
<dbReference type="InterPro" id="IPR009057">
    <property type="entry name" value="Homeodomain-like_sf"/>
</dbReference>
<keyword evidence="5" id="KW-1185">Reference proteome</keyword>
<dbReference type="PROSITE" id="PS01081">
    <property type="entry name" value="HTH_TETR_1"/>
    <property type="match status" value="1"/>
</dbReference>
<dbReference type="InterPro" id="IPR023772">
    <property type="entry name" value="DNA-bd_HTH_TetR-type_CS"/>
</dbReference>
<evidence type="ECO:0000313" key="4">
    <source>
        <dbReference type="EMBL" id="ORL44201.1"/>
    </source>
</evidence>
<evidence type="ECO:0000256" key="1">
    <source>
        <dbReference type="ARBA" id="ARBA00023125"/>
    </source>
</evidence>
<dbReference type="PANTHER" id="PTHR43479:SF11">
    <property type="entry name" value="ACREF_ENVCD OPERON REPRESSOR-RELATED"/>
    <property type="match status" value="1"/>
</dbReference>
<dbReference type="InterPro" id="IPR036271">
    <property type="entry name" value="Tet_transcr_reg_TetR-rel_C_sf"/>
</dbReference>
<gene>
    <name evidence="4" type="ORF">IIF7_16977</name>
</gene>
<dbReference type="AlphaFoldDB" id="A0A1Y1SZL7"/>
<dbReference type="PRINTS" id="PR00455">
    <property type="entry name" value="HTHTETR"/>
</dbReference>
<feature type="domain" description="HTH tetR-type" evidence="3">
    <location>
        <begin position="22"/>
        <end position="82"/>
    </location>
</feature>
<protein>
    <submittedName>
        <fullName evidence="4">TetR family transcriptional regulator</fullName>
    </submittedName>
</protein>
<evidence type="ECO:0000259" key="3">
    <source>
        <dbReference type="PROSITE" id="PS50977"/>
    </source>
</evidence>
<evidence type="ECO:0000256" key="2">
    <source>
        <dbReference type="PROSITE-ProRule" id="PRU00335"/>
    </source>
</evidence>
<dbReference type="SUPFAM" id="SSF46689">
    <property type="entry name" value="Homeodomain-like"/>
    <property type="match status" value="1"/>
</dbReference>
<organism evidence="4 5">
    <name type="scientific">Zunongwangia atlantica 22II14-10F7</name>
    <dbReference type="NCBI Taxonomy" id="1185767"/>
    <lineage>
        <taxon>Bacteria</taxon>
        <taxon>Pseudomonadati</taxon>
        <taxon>Bacteroidota</taxon>
        <taxon>Flavobacteriia</taxon>
        <taxon>Flavobacteriales</taxon>
        <taxon>Flavobacteriaceae</taxon>
        <taxon>Zunongwangia</taxon>
    </lineage>
</organism>
<dbReference type="InterPro" id="IPR050624">
    <property type="entry name" value="HTH-type_Tx_Regulator"/>
</dbReference>
<sequence length="224" mass="26208">MFDLNNCLILCRIIDLGIMELSEKQLHIIKVTEELFAKNGFDGTSVRMIAKTANINIAMISYYFGSKEKLLETIVNYRISNFKIEIDQVISDGTSYLNKVDSIIAIIIKRIHKGRRIQKLVHFEFSRENPKIDFSNYLKQKEENLELFRTLIEAGQKEGIFSKDVNIELIIPTILGSYFNLYYNKKIYSKVHGLFKEEDFDQFVFTTLTQHIQRTIKAILTYEE</sequence>
<dbReference type="EMBL" id="ARYN01000017">
    <property type="protein sequence ID" value="ORL44201.1"/>
    <property type="molecule type" value="Genomic_DNA"/>
</dbReference>
<name>A0A1Y1SZL7_9FLAO</name>
<dbReference type="Gene3D" id="1.10.357.10">
    <property type="entry name" value="Tetracycline Repressor, domain 2"/>
    <property type="match status" value="1"/>
</dbReference>